<dbReference type="GO" id="GO:0005643">
    <property type="term" value="C:nuclear pore"/>
    <property type="evidence" value="ECO:0007669"/>
    <property type="project" value="TreeGrafter"/>
</dbReference>
<dbReference type="Proteomes" id="UP000494040">
    <property type="component" value="Unassembled WGS sequence"/>
</dbReference>
<organism evidence="3 4">
    <name type="scientific">Cimex lectularius</name>
    <name type="common">Bed bug</name>
    <name type="synonym">Acanthia lectularia</name>
    <dbReference type="NCBI Taxonomy" id="79782"/>
    <lineage>
        <taxon>Eukaryota</taxon>
        <taxon>Metazoa</taxon>
        <taxon>Ecdysozoa</taxon>
        <taxon>Arthropoda</taxon>
        <taxon>Hexapoda</taxon>
        <taxon>Insecta</taxon>
        <taxon>Pterygota</taxon>
        <taxon>Neoptera</taxon>
        <taxon>Paraneoptera</taxon>
        <taxon>Hemiptera</taxon>
        <taxon>Heteroptera</taxon>
        <taxon>Panheteroptera</taxon>
        <taxon>Cimicomorpha</taxon>
        <taxon>Cimicidae</taxon>
        <taxon>Cimex</taxon>
    </lineage>
</organism>
<dbReference type="PROSITE" id="PS50196">
    <property type="entry name" value="RANBD1"/>
    <property type="match status" value="1"/>
</dbReference>
<dbReference type="Pfam" id="PF00638">
    <property type="entry name" value="Ran_BP1"/>
    <property type="match status" value="1"/>
</dbReference>
<sequence length="232" mass="26374">MNNSETPSGEDLGIFKEGDHDPHFEPVIILPEIVVNTFEEDESILIKERAKLFRHDSQNNEWKERGTGEVKLLYNEELNTVRVLMRREKTYKLCANHYVTQDMELKPNCGSDRAWVWTTAADVSDGEPHAEVLAIKFQNTTAAYRWKNAFDKSKDLIKKPNGEKPSKDAESSDSQYSSSDDSQDEVVNKVNKLTLKATESKTEDCVDDVSNEEAKDGVIKEEENKNAVESDE</sequence>
<dbReference type="FunFam" id="2.30.29.30:FF:000312">
    <property type="entry name" value="Ran binding protein 1"/>
    <property type="match status" value="1"/>
</dbReference>
<dbReference type="Gene3D" id="2.30.29.30">
    <property type="entry name" value="Pleckstrin-homology domain (PH domain)/Phosphotyrosine-binding domain (PTB)"/>
    <property type="match status" value="1"/>
</dbReference>
<dbReference type="GO" id="GO:0006913">
    <property type="term" value="P:nucleocytoplasmic transport"/>
    <property type="evidence" value="ECO:0007669"/>
    <property type="project" value="InterPro"/>
</dbReference>
<dbReference type="InterPro" id="IPR045255">
    <property type="entry name" value="RanBP1-like"/>
</dbReference>
<dbReference type="GeneID" id="106661602"/>
<dbReference type="EnsemblMetazoa" id="XM_014385116.2">
    <property type="protein sequence ID" value="XP_014240602.1"/>
    <property type="gene ID" value="LOC106661602"/>
</dbReference>
<dbReference type="RefSeq" id="XP_014240602.1">
    <property type="nucleotide sequence ID" value="XM_014385116.2"/>
</dbReference>
<name>A0A8I6RDT7_CIMLE</name>
<protein>
    <recommendedName>
        <fullName evidence="2">RanBD1 domain-containing protein</fullName>
    </recommendedName>
</protein>
<evidence type="ECO:0000313" key="3">
    <source>
        <dbReference type="EnsemblMetazoa" id="XP_014240602.1"/>
    </source>
</evidence>
<dbReference type="OMA" id="CANHCIL"/>
<feature type="domain" description="RanBD1" evidence="2">
    <location>
        <begin position="23"/>
        <end position="159"/>
    </location>
</feature>
<dbReference type="SUPFAM" id="SSF50729">
    <property type="entry name" value="PH domain-like"/>
    <property type="match status" value="1"/>
</dbReference>
<dbReference type="OrthoDB" id="2357150at2759"/>
<dbReference type="SMART" id="SM00160">
    <property type="entry name" value="RanBD"/>
    <property type="match status" value="1"/>
</dbReference>
<dbReference type="InterPro" id="IPR011993">
    <property type="entry name" value="PH-like_dom_sf"/>
</dbReference>
<dbReference type="GO" id="GO:0005737">
    <property type="term" value="C:cytoplasm"/>
    <property type="evidence" value="ECO:0007669"/>
    <property type="project" value="TreeGrafter"/>
</dbReference>
<dbReference type="InterPro" id="IPR000156">
    <property type="entry name" value="Ran_bind_dom"/>
</dbReference>
<evidence type="ECO:0000259" key="2">
    <source>
        <dbReference type="PROSITE" id="PS50196"/>
    </source>
</evidence>
<feature type="compositionally biased region" description="Basic and acidic residues" evidence="1">
    <location>
        <begin position="155"/>
        <end position="170"/>
    </location>
</feature>
<evidence type="ECO:0000256" key="1">
    <source>
        <dbReference type="SAM" id="MobiDB-lite"/>
    </source>
</evidence>
<dbReference type="AlphaFoldDB" id="A0A8I6RDT7"/>
<dbReference type="KEGG" id="clec:106661602"/>
<accession>A0A8I6RDT7</accession>
<feature type="region of interest" description="Disordered" evidence="1">
    <location>
        <begin position="155"/>
        <end position="232"/>
    </location>
</feature>
<dbReference type="PANTHER" id="PTHR23138">
    <property type="entry name" value="RAN BINDING PROTEIN"/>
    <property type="match status" value="1"/>
</dbReference>
<feature type="compositionally biased region" description="Basic and acidic residues" evidence="1">
    <location>
        <begin position="212"/>
        <end position="232"/>
    </location>
</feature>
<proteinExistence type="predicted"/>
<evidence type="ECO:0000313" key="4">
    <source>
        <dbReference type="Proteomes" id="UP000494040"/>
    </source>
</evidence>
<dbReference type="PANTHER" id="PTHR23138:SF94">
    <property type="entry name" value="RAN BINDING PROTEIN 1"/>
    <property type="match status" value="1"/>
</dbReference>
<dbReference type="InterPro" id="IPR045256">
    <property type="entry name" value="RanBP1_RanBD"/>
</dbReference>
<dbReference type="CDD" id="cd13179">
    <property type="entry name" value="RanBD_RanBP1"/>
    <property type="match status" value="1"/>
</dbReference>
<dbReference type="GO" id="GO:0005096">
    <property type="term" value="F:GTPase activator activity"/>
    <property type="evidence" value="ECO:0007669"/>
    <property type="project" value="TreeGrafter"/>
</dbReference>
<keyword evidence="4" id="KW-1185">Reference proteome</keyword>
<reference evidence="3" key="1">
    <citation type="submission" date="2022-01" db="UniProtKB">
        <authorList>
            <consortium name="EnsemblMetazoa"/>
        </authorList>
    </citation>
    <scope>IDENTIFICATION</scope>
</reference>